<gene>
    <name evidence="5" type="ORF">S01H1_66336</name>
</gene>
<dbReference type="EMBL" id="BARS01043858">
    <property type="protein sequence ID" value="GAG29992.1"/>
    <property type="molecule type" value="Genomic_DNA"/>
</dbReference>
<evidence type="ECO:0000256" key="1">
    <source>
        <dbReference type="ARBA" id="ARBA00004613"/>
    </source>
</evidence>
<organism evidence="5">
    <name type="scientific">marine sediment metagenome</name>
    <dbReference type="NCBI Taxonomy" id="412755"/>
    <lineage>
        <taxon>unclassified sequences</taxon>
        <taxon>metagenomes</taxon>
        <taxon>ecological metagenomes</taxon>
    </lineage>
</organism>
<keyword evidence="3" id="KW-0732">Signal</keyword>
<keyword evidence="2" id="KW-0964">Secreted</keyword>
<evidence type="ECO:0000256" key="4">
    <source>
        <dbReference type="ARBA" id="ARBA00022837"/>
    </source>
</evidence>
<accession>X0X3N2</accession>
<evidence type="ECO:0000256" key="3">
    <source>
        <dbReference type="ARBA" id="ARBA00022729"/>
    </source>
</evidence>
<sequence>DLIATVPGDGTAGTKYPLYVRSRSMHTYQGDVFPGGMMTFVTVQSSTLALDSDNDGFTDAVEEYLGTDPLDACPDEIGVHDAWPLDINMDRAITVVGDALNFRGRIGVGPGTAEWWQRLDLNTDGIISIVGDTLMYRGMVGKGCG</sequence>
<evidence type="ECO:0000313" key="5">
    <source>
        <dbReference type="EMBL" id="GAG29992.1"/>
    </source>
</evidence>
<name>X0X3N2_9ZZZZ</name>
<keyword evidence="4" id="KW-0106">Calcium</keyword>
<dbReference type="AlphaFoldDB" id="X0X3N2"/>
<proteinExistence type="predicted"/>
<feature type="non-terminal residue" evidence="5">
    <location>
        <position position="1"/>
    </location>
</feature>
<dbReference type="Pfam" id="PF18884">
    <property type="entry name" value="TSP3_bac"/>
    <property type="match status" value="1"/>
</dbReference>
<dbReference type="InterPro" id="IPR059100">
    <property type="entry name" value="TSP3_bac"/>
</dbReference>
<evidence type="ECO:0000256" key="2">
    <source>
        <dbReference type="ARBA" id="ARBA00022525"/>
    </source>
</evidence>
<reference evidence="5" key="1">
    <citation type="journal article" date="2014" name="Front. Microbiol.">
        <title>High frequency of phylogenetically diverse reductive dehalogenase-homologous genes in deep subseafloor sedimentary metagenomes.</title>
        <authorList>
            <person name="Kawai M."/>
            <person name="Futagami T."/>
            <person name="Toyoda A."/>
            <person name="Takaki Y."/>
            <person name="Nishi S."/>
            <person name="Hori S."/>
            <person name="Arai W."/>
            <person name="Tsubouchi T."/>
            <person name="Morono Y."/>
            <person name="Uchiyama I."/>
            <person name="Ito T."/>
            <person name="Fujiyama A."/>
            <person name="Inagaki F."/>
            <person name="Takami H."/>
        </authorList>
    </citation>
    <scope>NUCLEOTIDE SEQUENCE</scope>
    <source>
        <strain evidence="5">Expedition CK06-06</strain>
    </source>
</reference>
<comment type="caution">
    <text evidence="5">The sequence shown here is derived from an EMBL/GenBank/DDBJ whole genome shotgun (WGS) entry which is preliminary data.</text>
</comment>
<protein>
    <submittedName>
        <fullName evidence="5">Uncharacterized protein</fullName>
    </submittedName>
</protein>
<comment type="subcellular location">
    <subcellularLocation>
        <location evidence="1">Secreted</location>
    </subcellularLocation>
</comment>